<dbReference type="EMBL" id="BAAAYX010000002">
    <property type="protein sequence ID" value="GAA3693816.1"/>
    <property type="molecule type" value="Genomic_DNA"/>
</dbReference>
<keyword evidence="6 10" id="KW-0067">ATP-binding</keyword>
<dbReference type="RefSeq" id="WP_344810876.1">
    <property type="nucleotide sequence ID" value="NZ_BAAAYX010000002.1"/>
</dbReference>
<evidence type="ECO:0000256" key="1">
    <source>
        <dbReference type="ARBA" id="ARBA00004202"/>
    </source>
</evidence>
<keyword evidence="5" id="KW-0547">Nucleotide-binding</keyword>
<dbReference type="Pfam" id="PF08352">
    <property type="entry name" value="oligo_HPY"/>
    <property type="match status" value="1"/>
</dbReference>
<dbReference type="GO" id="GO:0005524">
    <property type="term" value="F:ATP binding"/>
    <property type="evidence" value="ECO:0007669"/>
    <property type="project" value="UniProtKB-KW"/>
</dbReference>
<feature type="domain" description="ABC transporter" evidence="9">
    <location>
        <begin position="22"/>
        <end position="273"/>
    </location>
</feature>
<dbReference type="PANTHER" id="PTHR43297:SF2">
    <property type="entry name" value="DIPEPTIDE TRANSPORT ATP-BINDING PROTEIN DPPD"/>
    <property type="match status" value="1"/>
</dbReference>
<dbReference type="CDD" id="cd03257">
    <property type="entry name" value="ABC_NikE_OppD_transporters"/>
    <property type="match status" value="1"/>
</dbReference>
<evidence type="ECO:0000313" key="11">
    <source>
        <dbReference type="Proteomes" id="UP001500051"/>
    </source>
</evidence>
<keyword evidence="7" id="KW-0472">Membrane</keyword>
<dbReference type="SMART" id="SM00382">
    <property type="entry name" value="AAA"/>
    <property type="match status" value="1"/>
</dbReference>
<dbReference type="SUPFAM" id="SSF52540">
    <property type="entry name" value="P-loop containing nucleoside triphosphate hydrolases"/>
    <property type="match status" value="1"/>
</dbReference>
<comment type="similarity">
    <text evidence="2">Belongs to the ABC transporter superfamily.</text>
</comment>
<keyword evidence="4" id="KW-1003">Cell membrane</keyword>
<evidence type="ECO:0000256" key="8">
    <source>
        <dbReference type="SAM" id="MobiDB-lite"/>
    </source>
</evidence>
<accession>A0ABP7CNG3</accession>
<reference evidence="11" key="1">
    <citation type="journal article" date="2019" name="Int. J. Syst. Evol. Microbiol.">
        <title>The Global Catalogue of Microorganisms (GCM) 10K type strain sequencing project: providing services to taxonomists for standard genome sequencing and annotation.</title>
        <authorList>
            <consortium name="The Broad Institute Genomics Platform"/>
            <consortium name="The Broad Institute Genome Sequencing Center for Infectious Disease"/>
            <person name="Wu L."/>
            <person name="Ma J."/>
        </authorList>
    </citation>
    <scope>NUCLEOTIDE SEQUENCE [LARGE SCALE GENOMIC DNA]</scope>
    <source>
        <strain evidence="11">JCM 16548</strain>
    </source>
</reference>
<dbReference type="InterPro" id="IPR017871">
    <property type="entry name" value="ABC_transporter-like_CS"/>
</dbReference>
<dbReference type="Pfam" id="PF00005">
    <property type="entry name" value="ABC_tran"/>
    <property type="match status" value="1"/>
</dbReference>
<comment type="subcellular location">
    <subcellularLocation>
        <location evidence="1">Cell membrane</location>
        <topology evidence="1">Peripheral membrane protein</topology>
    </subcellularLocation>
</comment>
<dbReference type="PANTHER" id="PTHR43297">
    <property type="entry name" value="OLIGOPEPTIDE TRANSPORT ATP-BINDING PROTEIN APPD"/>
    <property type="match status" value="1"/>
</dbReference>
<evidence type="ECO:0000256" key="5">
    <source>
        <dbReference type="ARBA" id="ARBA00022741"/>
    </source>
</evidence>
<evidence type="ECO:0000256" key="6">
    <source>
        <dbReference type="ARBA" id="ARBA00022840"/>
    </source>
</evidence>
<evidence type="ECO:0000256" key="2">
    <source>
        <dbReference type="ARBA" id="ARBA00005417"/>
    </source>
</evidence>
<proteinExistence type="inferred from homology"/>
<dbReference type="InterPro" id="IPR027417">
    <property type="entry name" value="P-loop_NTPase"/>
</dbReference>
<sequence length="363" mass="39049">MSRDTLTRGRPRPVANRDETLLEVDDLSVTFTRKGSTSVHAVDGVSFDVKPGQIVGIVGESGSGKSVTSLAVMGLLPKRGVQVSGQIRYRGQDLLGIGAKTLNDLRGREIAMVFQDPMSSLNPVIPVGLQVTEVLLRHSDVSRAEAREEATELLRRCGIPDPARRLKEYPHQLSGGMRQRALIAIALACKPALLICDEPTTALDVTIQAQVLELLKELVSDLDTAMIMITHDLGVVAGLCDFVNVMYSGRVVESATRQELFAHPRHRYTEGLLASIPRLDSPRGEPLRPIRGTPRDVVSWSQACAFAPRCDHADDSCATPDLALLADGPGDHRMRCVHPAPLPAPTDASGSTGGAAPTERAAR</sequence>
<dbReference type="Gene3D" id="3.40.50.300">
    <property type="entry name" value="P-loop containing nucleotide triphosphate hydrolases"/>
    <property type="match status" value="1"/>
</dbReference>
<keyword evidence="11" id="KW-1185">Reference proteome</keyword>
<name>A0ABP7CNG3_9ACTN</name>
<dbReference type="InterPro" id="IPR013563">
    <property type="entry name" value="Oligopep_ABC_C"/>
</dbReference>
<dbReference type="NCBIfam" id="TIGR01727">
    <property type="entry name" value="oligo_HPY"/>
    <property type="match status" value="1"/>
</dbReference>
<evidence type="ECO:0000256" key="4">
    <source>
        <dbReference type="ARBA" id="ARBA00022475"/>
    </source>
</evidence>
<evidence type="ECO:0000313" key="10">
    <source>
        <dbReference type="EMBL" id="GAA3693816.1"/>
    </source>
</evidence>
<evidence type="ECO:0000256" key="7">
    <source>
        <dbReference type="ARBA" id="ARBA00023136"/>
    </source>
</evidence>
<dbReference type="InterPro" id="IPR050388">
    <property type="entry name" value="ABC_Ni/Peptide_Import"/>
</dbReference>
<gene>
    <name evidence="10" type="ORF">GCM10022204_06950</name>
</gene>
<protein>
    <submittedName>
        <fullName evidence="10">ABC transporter ATP-binding protein</fullName>
    </submittedName>
</protein>
<keyword evidence="3" id="KW-0813">Transport</keyword>
<feature type="region of interest" description="Disordered" evidence="8">
    <location>
        <begin position="338"/>
        <end position="363"/>
    </location>
</feature>
<organism evidence="10 11">
    <name type="scientific">Microlunatus aurantiacus</name>
    <dbReference type="NCBI Taxonomy" id="446786"/>
    <lineage>
        <taxon>Bacteria</taxon>
        <taxon>Bacillati</taxon>
        <taxon>Actinomycetota</taxon>
        <taxon>Actinomycetes</taxon>
        <taxon>Propionibacteriales</taxon>
        <taxon>Propionibacteriaceae</taxon>
        <taxon>Microlunatus</taxon>
    </lineage>
</organism>
<evidence type="ECO:0000259" key="9">
    <source>
        <dbReference type="PROSITE" id="PS50893"/>
    </source>
</evidence>
<dbReference type="Proteomes" id="UP001500051">
    <property type="component" value="Unassembled WGS sequence"/>
</dbReference>
<evidence type="ECO:0000256" key="3">
    <source>
        <dbReference type="ARBA" id="ARBA00022448"/>
    </source>
</evidence>
<dbReference type="InterPro" id="IPR003593">
    <property type="entry name" value="AAA+_ATPase"/>
</dbReference>
<dbReference type="InterPro" id="IPR003439">
    <property type="entry name" value="ABC_transporter-like_ATP-bd"/>
</dbReference>
<comment type="caution">
    <text evidence="10">The sequence shown here is derived from an EMBL/GenBank/DDBJ whole genome shotgun (WGS) entry which is preliminary data.</text>
</comment>
<dbReference type="PROSITE" id="PS50893">
    <property type="entry name" value="ABC_TRANSPORTER_2"/>
    <property type="match status" value="1"/>
</dbReference>
<dbReference type="PROSITE" id="PS00211">
    <property type="entry name" value="ABC_TRANSPORTER_1"/>
    <property type="match status" value="1"/>
</dbReference>